<name>A0A1Q9D280_SYMMI</name>
<feature type="repeat" description="ANK" evidence="3">
    <location>
        <begin position="434"/>
        <end position="466"/>
    </location>
</feature>
<dbReference type="PANTHER" id="PTHR24173:SF74">
    <property type="entry name" value="ANKYRIN REPEAT DOMAIN-CONTAINING PROTEIN 16"/>
    <property type="match status" value="1"/>
</dbReference>
<dbReference type="AlphaFoldDB" id="A0A1Q9D280"/>
<dbReference type="Pfam" id="PF12796">
    <property type="entry name" value="Ank_2"/>
    <property type="match status" value="2"/>
</dbReference>
<sequence>MAQLADLAGAVFEGHLQAPGLGKCGLSYRFGSVQTGLHTAVKSQRRQLGWTNNEEEIRCISAICCIPDLGLESEEVTVSVNPAGEDGSRLMLLQSLSRPDLGLTILRLNSGASSLAGGDESWTPDMVPIVRAERCKAPEKPKPVPRPPLQTSPARRPRARIPEPDAEPTPGDSDRSHPEDPTAPSAPAVQDDQPRGFGVVGGSGLLDTEAVSICMPVPFGEEAGGAGRPLEAAPRRAHENGIGRSVADAGTNSSGSSAFGYHSSEPAALRPDIATGRPGPLDQEVLLGSGELQVAANQERFVAAARAGEVGDLQQLFSRSGVRVDGSVSEGRFADQTALVAAASRGRADAVRVLLDRKAAVDASDANGWTGLMHAIHGQRAEVARYLLQARADVRQVADKSGSTPLILAASGARHELCKILIEHRSPLEISDMEGSTALHHAARRGNGAAVMTLLAARAKLEKQDSQGRTPLLAAAVAGRANTVELLVGQGANAQAVDCTGKGAKELATAYQHARVVQQLNATALAC</sequence>
<proteinExistence type="predicted"/>
<dbReference type="Proteomes" id="UP000186817">
    <property type="component" value="Unassembled WGS sequence"/>
</dbReference>
<evidence type="ECO:0000313" key="5">
    <source>
        <dbReference type="EMBL" id="OLP89244.1"/>
    </source>
</evidence>
<evidence type="ECO:0000256" key="3">
    <source>
        <dbReference type="PROSITE-ProRule" id="PRU00023"/>
    </source>
</evidence>
<comment type="caution">
    <text evidence="5">The sequence shown here is derived from an EMBL/GenBank/DDBJ whole genome shotgun (WGS) entry which is preliminary data.</text>
</comment>
<dbReference type="OMA" id="RHELCKI"/>
<evidence type="ECO:0000256" key="1">
    <source>
        <dbReference type="ARBA" id="ARBA00022737"/>
    </source>
</evidence>
<keyword evidence="5" id="KW-0418">Kinase</keyword>
<organism evidence="5 6">
    <name type="scientific">Symbiodinium microadriaticum</name>
    <name type="common">Dinoflagellate</name>
    <name type="synonym">Zooxanthella microadriatica</name>
    <dbReference type="NCBI Taxonomy" id="2951"/>
    <lineage>
        <taxon>Eukaryota</taxon>
        <taxon>Sar</taxon>
        <taxon>Alveolata</taxon>
        <taxon>Dinophyceae</taxon>
        <taxon>Suessiales</taxon>
        <taxon>Symbiodiniaceae</taxon>
        <taxon>Symbiodinium</taxon>
    </lineage>
</organism>
<evidence type="ECO:0000313" key="6">
    <source>
        <dbReference type="Proteomes" id="UP000186817"/>
    </source>
</evidence>
<reference evidence="5 6" key="1">
    <citation type="submission" date="2016-02" db="EMBL/GenBank/DDBJ databases">
        <title>Genome analysis of coral dinoflagellate symbionts highlights evolutionary adaptations to a symbiotic lifestyle.</title>
        <authorList>
            <person name="Aranda M."/>
            <person name="Li Y."/>
            <person name="Liew Y.J."/>
            <person name="Baumgarten S."/>
            <person name="Simakov O."/>
            <person name="Wilson M."/>
            <person name="Piel J."/>
            <person name="Ashoor H."/>
            <person name="Bougouffa S."/>
            <person name="Bajic V.B."/>
            <person name="Ryu T."/>
            <person name="Ravasi T."/>
            <person name="Bayer T."/>
            <person name="Micklem G."/>
            <person name="Kim H."/>
            <person name="Bhak J."/>
            <person name="Lajeunesse T.C."/>
            <person name="Voolstra C.R."/>
        </authorList>
    </citation>
    <scope>NUCLEOTIDE SEQUENCE [LARGE SCALE GENOMIC DNA]</scope>
    <source>
        <strain evidence="5 6">CCMP2467</strain>
    </source>
</reference>
<keyword evidence="1" id="KW-0677">Repeat</keyword>
<dbReference type="Pfam" id="PF00023">
    <property type="entry name" value="Ank"/>
    <property type="match status" value="1"/>
</dbReference>
<dbReference type="PANTHER" id="PTHR24173">
    <property type="entry name" value="ANKYRIN REPEAT CONTAINING"/>
    <property type="match status" value="1"/>
</dbReference>
<dbReference type="PROSITE" id="PS50297">
    <property type="entry name" value="ANK_REP_REGION"/>
    <property type="match status" value="2"/>
</dbReference>
<feature type="region of interest" description="Disordered" evidence="4">
    <location>
        <begin position="134"/>
        <end position="202"/>
    </location>
</feature>
<dbReference type="OrthoDB" id="539213at2759"/>
<evidence type="ECO:0000256" key="4">
    <source>
        <dbReference type="SAM" id="MobiDB-lite"/>
    </source>
</evidence>
<accession>A0A1Q9D280</accession>
<dbReference type="GO" id="GO:0016301">
    <property type="term" value="F:kinase activity"/>
    <property type="evidence" value="ECO:0007669"/>
    <property type="project" value="UniProtKB-KW"/>
</dbReference>
<dbReference type="PROSITE" id="PS50088">
    <property type="entry name" value="ANK_REPEAT"/>
    <property type="match status" value="4"/>
</dbReference>
<evidence type="ECO:0000256" key="2">
    <source>
        <dbReference type="ARBA" id="ARBA00023043"/>
    </source>
</evidence>
<keyword evidence="2 3" id="KW-0040">ANK repeat</keyword>
<protein>
    <submittedName>
        <fullName evidence="5">Kinase D-interacting substrate of 220 kDa</fullName>
    </submittedName>
</protein>
<dbReference type="InterPro" id="IPR036770">
    <property type="entry name" value="Ankyrin_rpt-contain_sf"/>
</dbReference>
<feature type="repeat" description="ANK" evidence="3">
    <location>
        <begin position="334"/>
        <end position="366"/>
    </location>
</feature>
<gene>
    <name evidence="5" type="primary">kidins220</name>
    <name evidence="5" type="ORF">AK812_SmicGene29317</name>
</gene>
<dbReference type="SUPFAM" id="SSF48403">
    <property type="entry name" value="Ankyrin repeat"/>
    <property type="match status" value="1"/>
</dbReference>
<feature type="repeat" description="ANK" evidence="3">
    <location>
        <begin position="401"/>
        <end position="433"/>
    </location>
</feature>
<feature type="repeat" description="ANK" evidence="3">
    <location>
        <begin position="467"/>
        <end position="499"/>
    </location>
</feature>
<dbReference type="SMART" id="SM00248">
    <property type="entry name" value="ANK"/>
    <property type="match status" value="5"/>
</dbReference>
<dbReference type="InterPro" id="IPR002110">
    <property type="entry name" value="Ankyrin_rpt"/>
</dbReference>
<dbReference type="EMBL" id="LSRX01000771">
    <property type="protein sequence ID" value="OLP89244.1"/>
    <property type="molecule type" value="Genomic_DNA"/>
</dbReference>
<keyword evidence="6" id="KW-1185">Reference proteome</keyword>
<keyword evidence="5" id="KW-0808">Transferase</keyword>
<dbReference type="Gene3D" id="1.25.40.20">
    <property type="entry name" value="Ankyrin repeat-containing domain"/>
    <property type="match status" value="2"/>
</dbReference>